<dbReference type="Pfam" id="PF00929">
    <property type="entry name" value="RNase_T"/>
    <property type="match status" value="1"/>
</dbReference>
<evidence type="ECO:0000259" key="4">
    <source>
        <dbReference type="SMART" id="SM00479"/>
    </source>
</evidence>
<evidence type="ECO:0000256" key="1">
    <source>
        <dbReference type="ARBA" id="ARBA00022722"/>
    </source>
</evidence>
<name>A0ABY4MWG0_9MICO</name>
<organism evidence="5">
    <name type="scientific">Gulosibacter sediminis</name>
    <dbReference type="NCBI Taxonomy" id="1729695"/>
    <lineage>
        <taxon>Bacteria</taxon>
        <taxon>Bacillati</taxon>
        <taxon>Actinomycetota</taxon>
        <taxon>Actinomycetes</taxon>
        <taxon>Micrococcales</taxon>
        <taxon>Microbacteriaceae</taxon>
        <taxon>Gulosibacter</taxon>
    </lineage>
</organism>
<dbReference type="Gene3D" id="3.30.420.10">
    <property type="entry name" value="Ribonuclease H-like superfamily/Ribonuclease H"/>
    <property type="match status" value="1"/>
</dbReference>
<dbReference type="InterPro" id="IPR012337">
    <property type="entry name" value="RNaseH-like_sf"/>
</dbReference>
<dbReference type="SMART" id="SM00479">
    <property type="entry name" value="EXOIII"/>
    <property type="match status" value="1"/>
</dbReference>
<sequence>MSWTNRVAVFDTETTGTNPLEARIVTAFVGMLDAEGELERGTDWLANPGVEIPEPAVAVHGITTEMAQAEGEPAPEVLQKIIASLEWIVRNNIPLVVYNAPYDLSLLAAECARHQLAMPDLGKVVVDPLIIDKQVDRYRKGGRKLGTTAEAYGVELFDAHDASADAVAAGRVAIAIARKFPQEVDVPLAELFDAQVRWHDEQAADFESYMRRQRDPNFTADRGWPVRA</sequence>
<dbReference type="NCBIfam" id="NF005927">
    <property type="entry name" value="PRK07942.1"/>
    <property type="match status" value="1"/>
</dbReference>
<evidence type="ECO:0000313" key="5">
    <source>
        <dbReference type="EMBL" id="UQN13721.1"/>
    </source>
</evidence>
<dbReference type="PANTHER" id="PTHR30231:SF4">
    <property type="entry name" value="PROTEIN NEN2"/>
    <property type="match status" value="1"/>
</dbReference>
<dbReference type="CDD" id="cd06127">
    <property type="entry name" value="DEDDh"/>
    <property type="match status" value="1"/>
</dbReference>
<protein>
    <submittedName>
        <fullName evidence="5">3'-5' exonuclease</fullName>
    </submittedName>
</protein>
<dbReference type="InterPro" id="IPR013520">
    <property type="entry name" value="Ribonucl_H"/>
</dbReference>
<evidence type="ECO:0000256" key="3">
    <source>
        <dbReference type="ARBA" id="ARBA00022839"/>
    </source>
</evidence>
<proteinExistence type="predicted"/>
<accession>A0ABY4MWG0</accession>
<keyword evidence="1" id="KW-0540">Nuclease</keyword>
<feature type="domain" description="Exonuclease" evidence="4">
    <location>
        <begin position="6"/>
        <end position="182"/>
    </location>
</feature>
<reference evidence="5" key="1">
    <citation type="submission" date="2022-05" db="EMBL/GenBank/DDBJ databases">
        <title>Complete genome sequence of toluene-degrading Gulosibacter sediminis strain ACHW.36C.</title>
        <authorList>
            <person name="Wai A.C."/>
            <person name="Lai G.K."/>
            <person name="Griffin S.D."/>
            <person name="Leung F.C."/>
        </authorList>
    </citation>
    <scope>NUCLEOTIDE SEQUENCE [LARGE SCALE GENOMIC DNA]</scope>
    <source>
        <strain evidence="5">ACHW.36C</strain>
    </source>
</reference>
<keyword evidence="2" id="KW-0378">Hydrolase</keyword>
<gene>
    <name evidence="5" type="ORF">M3M28_06405</name>
</gene>
<dbReference type="SUPFAM" id="SSF53098">
    <property type="entry name" value="Ribonuclease H-like"/>
    <property type="match status" value="1"/>
</dbReference>
<dbReference type="EMBL" id="CP097160">
    <property type="protein sequence ID" value="UQN13721.1"/>
    <property type="molecule type" value="Genomic_DNA"/>
</dbReference>
<keyword evidence="3 5" id="KW-0269">Exonuclease</keyword>
<evidence type="ECO:0000256" key="2">
    <source>
        <dbReference type="ARBA" id="ARBA00022801"/>
    </source>
</evidence>
<dbReference type="PANTHER" id="PTHR30231">
    <property type="entry name" value="DNA POLYMERASE III SUBUNIT EPSILON"/>
    <property type="match status" value="1"/>
</dbReference>
<dbReference type="InterPro" id="IPR036397">
    <property type="entry name" value="RNaseH_sf"/>
</dbReference>
<dbReference type="GO" id="GO:0004527">
    <property type="term" value="F:exonuclease activity"/>
    <property type="evidence" value="ECO:0007669"/>
    <property type="project" value="UniProtKB-KW"/>
</dbReference>